<protein>
    <recommendedName>
        <fullName evidence="3">AbiEi antitoxin C-terminal domain-containing protein</fullName>
    </recommendedName>
</protein>
<comment type="caution">
    <text evidence="1">The sequence shown here is derived from an EMBL/GenBank/DDBJ whole genome shotgun (WGS) entry which is preliminary data.</text>
</comment>
<dbReference type="EMBL" id="BAAAKW010000030">
    <property type="protein sequence ID" value="GAA1218047.1"/>
    <property type="molecule type" value="Genomic_DNA"/>
</dbReference>
<gene>
    <name evidence="1" type="ORF">GCM10009655_16820</name>
</gene>
<dbReference type="RefSeq" id="WP_343924927.1">
    <property type="nucleotide sequence ID" value="NZ_BAAAKW010000030.1"/>
</dbReference>
<sequence length="190" mass="20561">MTPRLPSVLSALDLPLVELQCAALDGELYALDQCFCPIDEFETIHLRARALGVGLDPRVIAEQLSAAWVWGALIAPPRRHQLCVAIGARTRPHPSLNATLREVVISAEEIDTVAGVSVTSRLRTVIDLLRFSEQFGDREISAIATLMADGKLDHAACSDSLSARRNLPKKRIALERLALACASQTQATAS</sequence>
<evidence type="ECO:0000313" key="2">
    <source>
        <dbReference type="Proteomes" id="UP001500943"/>
    </source>
</evidence>
<reference evidence="1 2" key="1">
    <citation type="journal article" date="2019" name="Int. J. Syst. Evol. Microbiol.">
        <title>The Global Catalogue of Microorganisms (GCM) 10K type strain sequencing project: providing services to taxonomists for standard genome sequencing and annotation.</title>
        <authorList>
            <consortium name="The Broad Institute Genomics Platform"/>
            <consortium name="The Broad Institute Genome Sequencing Center for Infectious Disease"/>
            <person name="Wu L."/>
            <person name="Ma J."/>
        </authorList>
    </citation>
    <scope>NUCLEOTIDE SEQUENCE [LARGE SCALE GENOMIC DNA]</scope>
    <source>
        <strain evidence="1 2">JCM 12762</strain>
    </source>
</reference>
<evidence type="ECO:0000313" key="1">
    <source>
        <dbReference type="EMBL" id="GAA1218047.1"/>
    </source>
</evidence>
<organism evidence="1 2">
    <name type="scientific">Rhodoglobus aureus</name>
    <dbReference type="NCBI Taxonomy" id="191497"/>
    <lineage>
        <taxon>Bacteria</taxon>
        <taxon>Bacillati</taxon>
        <taxon>Actinomycetota</taxon>
        <taxon>Actinomycetes</taxon>
        <taxon>Micrococcales</taxon>
        <taxon>Microbacteriaceae</taxon>
        <taxon>Rhodoglobus</taxon>
    </lineage>
</organism>
<name>A0ABN1VRM7_9MICO</name>
<proteinExistence type="predicted"/>
<accession>A0ABN1VRM7</accession>
<evidence type="ECO:0008006" key="3">
    <source>
        <dbReference type="Google" id="ProtNLM"/>
    </source>
</evidence>
<dbReference type="Proteomes" id="UP001500943">
    <property type="component" value="Unassembled WGS sequence"/>
</dbReference>
<keyword evidence="2" id="KW-1185">Reference proteome</keyword>